<reference evidence="9 10" key="1">
    <citation type="submission" date="2019-02" db="EMBL/GenBank/DDBJ databases">
        <title>Genomic Encyclopedia of Type Strains, Phase IV (KMG-IV): sequencing the most valuable type-strain genomes for metagenomic binning, comparative biology and taxonomic classification.</title>
        <authorList>
            <person name="Goeker M."/>
        </authorList>
    </citation>
    <scope>NUCLEOTIDE SEQUENCE [LARGE SCALE GENOMIC DNA]</scope>
    <source>
        <strain evidence="9 10">K24</strain>
    </source>
</reference>
<accession>A0A4Q7NH51</accession>
<feature type="transmembrane region" description="Helical" evidence="7">
    <location>
        <begin position="56"/>
        <end position="76"/>
    </location>
</feature>
<dbReference type="RefSeq" id="WP_165404379.1">
    <property type="nucleotide sequence ID" value="NZ_SGXC01000001.1"/>
</dbReference>
<dbReference type="AlphaFoldDB" id="A0A4Q7NH51"/>
<sequence>MPPAATAAAAPPERLSPQTRRTAWIVSSIFFVEQLDATSVASALPAMAADLGSDTVTLSATITAYLLGLTILIPLSGRLAERHGDKRVFAGAIWLFLASSIACGFAPNAFVLIALRFVQGMAGALMAPVGRLIVLRTAAKHELVEAMALVILLAMIAPMVGPFLGGLLTTYVGWRWIFWINVPLCLGALWLVRRFLPATEGRGGGAFDLRGTLLSGIGFACLMWGLMALAEAQVRTGPAVAALAAGALLVAAYVRHARRTAEPVLALDLLTLRSFRDAMAGGSVFRIAVGGVPFLLPVTLQQRDGYSPLEAGLVVLIPAMGGFAMKFFSGRILRRTGYRRGLFLHGALAAGCLAAAGWVPPREVMVAYAATLFGFGWARSLQMNAYGTLAYADVARPRLAAATSFFLAIQNLTVAMGVAVAALLLQGGAAAGTADAAYSWAYLVLGAVALASAAMTLAMPPTAGRDLLQTKR</sequence>
<dbReference type="InterPro" id="IPR020846">
    <property type="entry name" value="MFS_dom"/>
</dbReference>
<dbReference type="Gene3D" id="1.20.1720.10">
    <property type="entry name" value="Multidrug resistance protein D"/>
    <property type="match status" value="1"/>
</dbReference>
<keyword evidence="5 7" id="KW-1133">Transmembrane helix</keyword>
<feature type="transmembrane region" description="Helical" evidence="7">
    <location>
        <begin position="437"/>
        <end position="459"/>
    </location>
</feature>
<dbReference type="PROSITE" id="PS50850">
    <property type="entry name" value="MFS"/>
    <property type="match status" value="1"/>
</dbReference>
<evidence type="ECO:0000313" key="9">
    <source>
        <dbReference type="EMBL" id="RZS84275.1"/>
    </source>
</evidence>
<evidence type="ECO:0000256" key="3">
    <source>
        <dbReference type="ARBA" id="ARBA00022475"/>
    </source>
</evidence>
<dbReference type="EMBL" id="SGXC01000001">
    <property type="protein sequence ID" value="RZS84275.1"/>
    <property type="molecule type" value="Genomic_DNA"/>
</dbReference>
<dbReference type="Pfam" id="PF07690">
    <property type="entry name" value="MFS_1"/>
    <property type="match status" value="1"/>
</dbReference>
<feature type="transmembrane region" description="Helical" evidence="7">
    <location>
        <begin position="88"/>
        <end position="107"/>
    </location>
</feature>
<feature type="domain" description="Major facilitator superfamily (MFS) profile" evidence="8">
    <location>
        <begin position="22"/>
        <end position="464"/>
    </location>
</feature>
<feature type="transmembrane region" description="Helical" evidence="7">
    <location>
        <begin position="174"/>
        <end position="192"/>
    </location>
</feature>
<feature type="transmembrane region" description="Helical" evidence="7">
    <location>
        <begin position="213"/>
        <end position="230"/>
    </location>
</feature>
<evidence type="ECO:0000256" key="1">
    <source>
        <dbReference type="ARBA" id="ARBA00004651"/>
    </source>
</evidence>
<evidence type="ECO:0000256" key="6">
    <source>
        <dbReference type="ARBA" id="ARBA00023136"/>
    </source>
</evidence>
<dbReference type="GO" id="GO:0022857">
    <property type="term" value="F:transmembrane transporter activity"/>
    <property type="evidence" value="ECO:0007669"/>
    <property type="project" value="InterPro"/>
</dbReference>
<protein>
    <submittedName>
        <fullName evidence="9">EmrB/QacA subfamily drug resistance transporter</fullName>
    </submittedName>
</protein>
<gene>
    <name evidence="9" type="ORF">EV675_0292</name>
</gene>
<feature type="transmembrane region" description="Helical" evidence="7">
    <location>
        <begin position="308"/>
        <end position="329"/>
    </location>
</feature>
<comment type="caution">
    <text evidence="9">The sequence shown here is derived from an EMBL/GenBank/DDBJ whole genome shotgun (WGS) entry which is preliminary data.</text>
</comment>
<dbReference type="SUPFAM" id="SSF103473">
    <property type="entry name" value="MFS general substrate transporter"/>
    <property type="match status" value="1"/>
</dbReference>
<feature type="transmembrane region" description="Helical" evidence="7">
    <location>
        <begin position="146"/>
        <end position="168"/>
    </location>
</feature>
<dbReference type="InterPro" id="IPR036259">
    <property type="entry name" value="MFS_trans_sf"/>
</dbReference>
<keyword evidence="6 7" id="KW-0472">Membrane</keyword>
<feature type="transmembrane region" description="Helical" evidence="7">
    <location>
        <begin position="275"/>
        <end position="296"/>
    </location>
</feature>
<evidence type="ECO:0000256" key="2">
    <source>
        <dbReference type="ARBA" id="ARBA00022448"/>
    </source>
</evidence>
<keyword evidence="2" id="KW-0813">Transport</keyword>
<feature type="transmembrane region" description="Helical" evidence="7">
    <location>
        <begin position="341"/>
        <end position="359"/>
    </location>
</feature>
<dbReference type="InterPro" id="IPR011701">
    <property type="entry name" value="MFS"/>
</dbReference>
<keyword evidence="4 7" id="KW-0812">Transmembrane</keyword>
<keyword evidence="10" id="KW-1185">Reference proteome</keyword>
<name>A0A4Q7NH51_9BURK</name>
<evidence type="ECO:0000313" key="10">
    <source>
        <dbReference type="Proteomes" id="UP000292445"/>
    </source>
</evidence>
<dbReference type="PANTHER" id="PTHR42718">
    <property type="entry name" value="MAJOR FACILITATOR SUPERFAMILY MULTIDRUG TRANSPORTER MFSC"/>
    <property type="match status" value="1"/>
</dbReference>
<feature type="transmembrane region" description="Helical" evidence="7">
    <location>
        <begin position="365"/>
        <end position="387"/>
    </location>
</feature>
<organism evidence="9 10">
    <name type="scientific">Pigmentiphaga kullae</name>
    <dbReference type="NCBI Taxonomy" id="151784"/>
    <lineage>
        <taxon>Bacteria</taxon>
        <taxon>Pseudomonadati</taxon>
        <taxon>Pseudomonadota</taxon>
        <taxon>Betaproteobacteria</taxon>
        <taxon>Burkholderiales</taxon>
        <taxon>Alcaligenaceae</taxon>
        <taxon>Pigmentiphaga</taxon>
    </lineage>
</organism>
<dbReference type="Proteomes" id="UP000292445">
    <property type="component" value="Unassembled WGS sequence"/>
</dbReference>
<proteinExistence type="predicted"/>
<keyword evidence="3" id="KW-1003">Cell membrane</keyword>
<dbReference type="GO" id="GO:0005886">
    <property type="term" value="C:plasma membrane"/>
    <property type="evidence" value="ECO:0007669"/>
    <property type="project" value="UniProtKB-SubCell"/>
</dbReference>
<feature type="transmembrane region" description="Helical" evidence="7">
    <location>
        <begin position="113"/>
        <end position="134"/>
    </location>
</feature>
<evidence type="ECO:0000256" key="5">
    <source>
        <dbReference type="ARBA" id="ARBA00022989"/>
    </source>
</evidence>
<dbReference type="Gene3D" id="1.20.1250.20">
    <property type="entry name" value="MFS general substrate transporter like domains"/>
    <property type="match status" value="1"/>
</dbReference>
<evidence type="ECO:0000256" key="7">
    <source>
        <dbReference type="SAM" id="Phobius"/>
    </source>
</evidence>
<evidence type="ECO:0000256" key="4">
    <source>
        <dbReference type="ARBA" id="ARBA00022692"/>
    </source>
</evidence>
<feature type="transmembrane region" description="Helical" evidence="7">
    <location>
        <begin position="399"/>
        <end position="425"/>
    </location>
</feature>
<evidence type="ECO:0000259" key="8">
    <source>
        <dbReference type="PROSITE" id="PS50850"/>
    </source>
</evidence>
<comment type="subcellular location">
    <subcellularLocation>
        <location evidence="1">Cell membrane</location>
        <topology evidence="1">Multi-pass membrane protein</topology>
    </subcellularLocation>
</comment>
<feature type="transmembrane region" description="Helical" evidence="7">
    <location>
        <begin position="236"/>
        <end position="254"/>
    </location>
</feature>
<dbReference type="PANTHER" id="PTHR42718:SF46">
    <property type="entry name" value="BLR6921 PROTEIN"/>
    <property type="match status" value="1"/>
</dbReference>